<reference evidence="1" key="1">
    <citation type="journal article" date="2017" name="Nature">
        <title>The sunflower genome provides insights into oil metabolism, flowering and Asterid evolution.</title>
        <authorList>
            <person name="Badouin H."/>
            <person name="Gouzy J."/>
            <person name="Grassa C.J."/>
            <person name="Murat F."/>
            <person name="Staton S.E."/>
            <person name="Cottret L."/>
            <person name="Lelandais-Briere C."/>
            <person name="Owens G.L."/>
            <person name="Carrere S."/>
            <person name="Mayjonade B."/>
            <person name="Legrand L."/>
            <person name="Gill N."/>
            <person name="Kane N.C."/>
            <person name="Bowers J.E."/>
            <person name="Hubner S."/>
            <person name="Bellec A."/>
            <person name="Berard A."/>
            <person name="Berges H."/>
            <person name="Blanchet N."/>
            <person name="Boniface M.C."/>
            <person name="Brunel D."/>
            <person name="Catrice O."/>
            <person name="Chaidir N."/>
            <person name="Claudel C."/>
            <person name="Donnadieu C."/>
            <person name="Faraut T."/>
            <person name="Fievet G."/>
            <person name="Helmstetter N."/>
            <person name="King M."/>
            <person name="Knapp S.J."/>
            <person name="Lai Z."/>
            <person name="Le Paslier M.C."/>
            <person name="Lippi Y."/>
            <person name="Lorenzon L."/>
            <person name="Mandel J.R."/>
            <person name="Marage G."/>
            <person name="Marchand G."/>
            <person name="Marquand E."/>
            <person name="Bret-Mestries E."/>
            <person name="Morien E."/>
            <person name="Nambeesan S."/>
            <person name="Nguyen T."/>
            <person name="Pegot-Espagnet P."/>
            <person name="Pouilly N."/>
            <person name="Raftis F."/>
            <person name="Sallet E."/>
            <person name="Schiex T."/>
            <person name="Thomas J."/>
            <person name="Vandecasteele C."/>
            <person name="Vares D."/>
            <person name="Vear F."/>
            <person name="Vautrin S."/>
            <person name="Crespi M."/>
            <person name="Mangin B."/>
            <person name="Burke J.M."/>
            <person name="Salse J."/>
            <person name="Munos S."/>
            <person name="Vincourt P."/>
            <person name="Rieseberg L.H."/>
            <person name="Langlade N.B."/>
        </authorList>
    </citation>
    <scope>NUCLEOTIDE SEQUENCE</scope>
    <source>
        <tissue evidence="1">Leaves</tissue>
    </source>
</reference>
<proteinExistence type="predicted"/>
<dbReference type="Gramene" id="mRNA:HanXRQr2_Chr03g0118871">
    <property type="protein sequence ID" value="CDS:HanXRQr2_Chr03g0118871.1"/>
    <property type="gene ID" value="HanXRQr2_Chr03g0118871"/>
</dbReference>
<evidence type="ECO:0000313" key="1">
    <source>
        <dbReference type="EMBL" id="KAF5815084.1"/>
    </source>
</evidence>
<dbReference type="EMBL" id="MNCJ02000318">
    <property type="protein sequence ID" value="KAF5815084.1"/>
    <property type="molecule type" value="Genomic_DNA"/>
</dbReference>
<organism evidence="1 2">
    <name type="scientific">Helianthus annuus</name>
    <name type="common">Common sunflower</name>
    <dbReference type="NCBI Taxonomy" id="4232"/>
    <lineage>
        <taxon>Eukaryota</taxon>
        <taxon>Viridiplantae</taxon>
        <taxon>Streptophyta</taxon>
        <taxon>Embryophyta</taxon>
        <taxon>Tracheophyta</taxon>
        <taxon>Spermatophyta</taxon>
        <taxon>Magnoliopsida</taxon>
        <taxon>eudicotyledons</taxon>
        <taxon>Gunneridae</taxon>
        <taxon>Pentapetalae</taxon>
        <taxon>asterids</taxon>
        <taxon>campanulids</taxon>
        <taxon>Asterales</taxon>
        <taxon>Asteraceae</taxon>
        <taxon>Asteroideae</taxon>
        <taxon>Heliantheae alliance</taxon>
        <taxon>Heliantheae</taxon>
        <taxon>Helianthus</taxon>
    </lineage>
</organism>
<accession>A0A9K3JH78</accession>
<keyword evidence="2" id="KW-1185">Reference proteome</keyword>
<evidence type="ECO:0000313" key="2">
    <source>
        <dbReference type="Proteomes" id="UP000215914"/>
    </source>
</evidence>
<reference evidence="1" key="2">
    <citation type="submission" date="2020-06" db="EMBL/GenBank/DDBJ databases">
        <title>Helianthus annuus Genome sequencing and assembly Release 2.</title>
        <authorList>
            <person name="Gouzy J."/>
            <person name="Langlade N."/>
            <person name="Munos S."/>
        </authorList>
    </citation>
    <scope>NUCLEOTIDE SEQUENCE</scope>
    <source>
        <tissue evidence="1">Leaves</tissue>
    </source>
</reference>
<gene>
    <name evidence="1" type="ORF">HanXRQr2_Chr03g0118871</name>
</gene>
<comment type="caution">
    <text evidence="1">The sequence shown here is derived from an EMBL/GenBank/DDBJ whole genome shotgun (WGS) entry which is preliminary data.</text>
</comment>
<dbReference type="Proteomes" id="UP000215914">
    <property type="component" value="Unassembled WGS sequence"/>
</dbReference>
<dbReference type="AlphaFoldDB" id="A0A9K3JH78"/>
<protein>
    <submittedName>
        <fullName evidence="1">Uncharacterized protein</fullName>
    </submittedName>
</protein>
<name>A0A9K3JH78_HELAN</name>
<sequence length="49" mass="5650">MDMSDMFMTDISFSFKSWENMLRKTGDLAARTARWAPMLPSEALMMISV</sequence>